<dbReference type="PANTHER" id="PTHR43286">
    <property type="entry name" value="ENDONUCLEASE III-LIKE PROTEIN 1"/>
    <property type="match status" value="1"/>
</dbReference>
<feature type="domain" description="HhH-GPD" evidence="14">
    <location>
        <begin position="115"/>
        <end position="263"/>
    </location>
</feature>
<dbReference type="GO" id="GO:0140078">
    <property type="term" value="F:class I DNA-(apurinic or apyrimidinic site) endonuclease activity"/>
    <property type="evidence" value="ECO:0007669"/>
    <property type="project" value="UniProtKB-EC"/>
</dbReference>
<keyword evidence="15" id="KW-0255">Endonuclease</keyword>
<dbReference type="GO" id="GO:0005634">
    <property type="term" value="C:nucleus"/>
    <property type="evidence" value="ECO:0007669"/>
    <property type="project" value="UniProtKB-SubCell"/>
</dbReference>
<dbReference type="Pfam" id="PF00730">
    <property type="entry name" value="HhH-GPD"/>
    <property type="match status" value="1"/>
</dbReference>
<keyword evidence="10 12" id="KW-0326">Glycosidase</keyword>
<keyword evidence="3" id="KW-0479">Metal-binding</keyword>
<dbReference type="InterPro" id="IPR000445">
    <property type="entry name" value="HhH_motif"/>
</dbReference>
<dbReference type="EMBL" id="LXWW01000149">
    <property type="protein sequence ID" value="OAO15358.1"/>
    <property type="molecule type" value="Genomic_DNA"/>
</dbReference>
<dbReference type="CDD" id="cd00056">
    <property type="entry name" value="ENDO3c"/>
    <property type="match status" value="1"/>
</dbReference>
<dbReference type="FunFam" id="1.10.340.30:FF:000005">
    <property type="entry name" value="Endonuclease III-like protein 1"/>
    <property type="match status" value="1"/>
</dbReference>
<dbReference type="AlphaFoldDB" id="A0A196SED0"/>
<reference evidence="15 16" key="1">
    <citation type="submission" date="2016-05" db="EMBL/GenBank/DDBJ databases">
        <title>Nuclear genome of Blastocystis sp. subtype 1 NandII.</title>
        <authorList>
            <person name="Gentekaki E."/>
            <person name="Curtis B."/>
            <person name="Stairs C."/>
            <person name="Eme L."/>
            <person name="Herman E."/>
            <person name="Klimes V."/>
            <person name="Arias M.C."/>
            <person name="Elias M."/>
            <person name="Hilliou F."/>
            <person name="Klute M."/>
            <person name="Malik S.-B."/>
            <person name="Pightling A."/>
            <person name="Rachubinski R."/>
            <person name="Salas D."/>
            <person name="Schlacht A."/>
            <person name="Suga H."/>
            <person name="Archibald J."/>
            <person name="Ball S.G."/>
            <person name="Clark G."/>
            <person name="Dacks J."/>
            <person name="Van Der Giezen M."/>
            <person name="Tsaousis A."/>
            <person name="Roger A."/>
        </authorList>
    </citation>
    <scope>NUCLEOTIDE SEQUENCE [LARGE SCALE GENOMIC DNA]</scope>
    <source>
        <strain evidence="16">ATCC 50177 / NandII</strain>
    </source>
</reference>
<gene>
    <name evidence="12" type="primary">NTH1</name>
    <name evidence="15" type="ORF">AV274_2946</name>
</gene>
<keyword evidence="15" id="KW-0540">Nuclease</keyword>
<keyword evidence="9 12" id="KW-0456">Lyase</keyword>
<dbReference type="InterPro" id="IPR030841">
    <property type="entry name" value="NTH1"/>
</dbReference>
<evidence type="ECO:0000256" key="5">
    <source>
        <dbReference type="ARBA" id="ARBA00022801"/>
    </source>
</evidence>
<evidence type="ECO:0000256" key="8">
    <source>
        <dbReference type="ARBA" id="ARBA00023204"/>
    </source>
</evidence>
<dbReference type="GO" id="GO:0051539">
    <property type="term" value="F:4 iron, 4 sulfur cluster binding"/>
    <property type="evidence" value="ECO:0007669"/>
    <property type="project" value="UniProtKB-KW"/>
</dbReference>
<dbReference type="InterPro" id="IPR004036">
    <property type="entry name" value="Endonuclease-III-like_CS2"/>
</dbReference>
<evidence type="ECO:0000256" key="13">
    <source>
        <dbReference type="SAM" id="MobiDB-lite"/>
    </source>
</evidence>
<comment type="caution">
    <text evidence="15">The sequence shown here is derived from an EMBL/GenBank/DDBJ whole genome shotgun (WGS) entry which is preliminary data.</text>
</comment>
<dbReference type="Pfam" id="PF00633">
    <property type="entry name" value="HHH"/>
    <property type="match status" value="1"/>
</dbReference>
<dbReference type="GO" id="GO:0000703">
    <property type="term" value="F:oxidized pyrimidine nucleobase lesion DNA N-glycosylase activity"/>
    <property type="evidence" value="ECO:0007669"/>
    <property type="project" value="UniProtKB-UniRule"/>
</dbReference>
<dbReference type="GO" id="GO:0003677">
    <property type="term" value="F:DNA binding"/>
    <property type="evidence" value="ECO:0007669"/>
    <property type="project" value="UniProtKB-UniRule"/>
</dbReference>
<comment type="function">
    <text evidence="12">Bifunctional DNA N-glycosylase with associated apurinic/apyrimidinic (AP) lyase function that catalyzes the first step in base excision repair (BER), the primary repair pathway for the repair of oxidative DNA damage. The DNA N-glycosylase activity releases the damaged DNA base from DNA by cleaving the N-glycosidic bond, leaving an AP site. The AP lyase activity cleaves the phosphodiester bond 3' to the AP site by a beta-elimination. Primarily recognizes and repairs oxidative base damage of pyrimidines.</text>
</comment>
<evidence type="ECO:0000256" key="11">
    <source>
        <dbReference type="ARBA" id="ARBA00044632"/>
    </source>
</evidence>
<evidence type="ECO:0000256" key="9">
    <source>
        <dbReference type="ARBA" id="ARBA00023239"/>
    </source>
</evidence>
<dbReference type="STRING" id="478820.A0A196SED0"/>
<evidence type="ECO:0000256" key="1">
    <source>
        <dbReference type="ARBA" id="ARBA00008343"/>
    </source>
</evidence>
<evidence type="ECO:0000256" key="2">
    <source>
        <dbReference type="ARBA" id="ARBA00022485"/>
    </source>
</evidence>
<dbReference type="GO" id="GO:0006289">
    <property type="term" value="P:nucleotide-excision repair"/>
    <property type="evidence" value="ECO:0007669"/>
    <property type="project" value="TreeGrafter"/>
</dbReference>
<dbReference type="GO" id="GO:0046872">
    <property type="term" value="F:metal ion binding"/>
    <property type="evidence" value="ECO:0007669"/>
    <property type="project" value="UniProtKB-KW"/>
</dbReference>
<dbReference type="PROSITE" id="PS01155">
    <property type="entry name" value="ENDONUCLEASE_III_2"/>
    <property type="match status" value="1"/>
</dbReference>
<protein>
    <recommendedName>
        <fullName evidence="12">Endonuclease III homolog</fullName>
        <ecNumber evidence="12">3.2.2.-</ecNumber>
        <ecNumber evidence="12">4.2.99.18</ecNumber>
    </recommendedName>
    <alternativeName>
        <fullName evidence="12">Bifunctional DNA N-glycosylase/DNA-(apurinic or apyrimidinic site) lyase</fullName>
        <shortName evidence="12">DNA glycosylase/AP lyase</shortName>
    </alternativeName>
</protein>
<evidence type="ECO:0000256" key="6">
    <source>
        <dbReference type="ARBA" id="ARBA00023004"/>
    </source>
</evidence>
<keyword evidence="5 12" id="KW-0378">Hydrolase</keyword>
<keyword evidence="8 12" id="KW-0234">DNA repair</keyword>
<feature type="compositionally biased region" description="Basic and acidic residues" evidence="13">
    <location>
        <begin position="45"/>
        <end position="66"/>
    </location>
</feature>
<evidence type="ECO:0000256" key="10">
    <source>
        <dbReference type="ARBA" id="ARBA00023295"/>
    </source>
</evidence>
<keyword evidence="7" id="KW-0411">Iron-sulfur</keyword>
<dbReference type="Gene3D" id="1.10.1670.10">
    <property type="entry name" value="Helix-hairpin-Helix base-excision DNA repair enzymes (C-terminal)"/>
    <property type="match status" value="1"/>
</dbReference>
<evidence type="ECO:0000313" key="15">
    <source>
        <dbReference type="EMBL" id="OAO15358.1"/>
    </source>
</evidence>
<dbReference type="GO" id="GO:0005739">
    <property type="term" value="C:mitochondrion"/>
    <property type="evidence" value="ECO:0007669"/>
    <property type="project" value="UniProtKB-SubCell"/>
</dbReference>
<dbReference type="HAMAP" id="MF_03183">
    <property type="entry name" value="Endonuclease_III_Nth"/>
    <property type="match status" value="1"/>
</dbReference>
<evidence type="ECO:0000259" key="14">
    <source>
        <dbReference type="SMART" id="SM00478"/>
    </source>
</evidence>
<proteinExistence type="inferred from homology"/>
<keyword evidence="16" id="KW-1185">Reference proteome</keyword>
<dbReference type="EC" id="3.2.2.-" evidence="12"/>
<evidence type="ECO:0000256" key="3">
    <source>
        <dbReference type="ARBA" id="ARBA00022723"/>
    </source>
</evidence>
<dbReference type="Gene3D" id="1.10.340.30">
    <property type="entry name" value="Hypothetical protein, domain 2"/>
    <property type="match status" value="1"/>
</dbReference>
<comment type="subcellular location">
    <subcellularLocation>
        <location evidence="12">Nucleus</location>
    </subcellularLocation>
    <subcellularLocation>
        <location evidence="12">Mitochondrion</location>
    </subcellularLocation>
</comment>
<name>A0A196SED0_BLAHN</name>
<comment type="caution">
    <text evidence="12">Lacks conserved residue(s) required for the propagation of feature annotation.</text>
</comment>
<keyword evidence="12" id="KW-0539">Nucleus</keyword>
<comment type="catalytic activity">
    <reaction evidence="11 12">
        <text>2'-deoxyribonucleotide-(2'-deoxyribose 5'-phosphate)-2'-deoxyribonucleotide-DNA = a 3'-end 2'-deoxyribonucleotide-(2,3-dehydro-2,3-deoxyribose 5'-phosphate)-DNA + a 5'-end 5'-phospho-2'-deoxyribonucleoside-DNA + H(+)</text>
        <dbReference type="Rhea" id="RHEA:66592"/>
        <dbReference type="Rhea" id="RHEA-COMP:13180"/>
        <dbReference type="Rhea" id="RHEA-COMP:16897"/>
        <dbReference type="Rhea" id="RHEA-COMP:17067"/>
        <dbReference type="ChEBI" id="CHEBI:15378"/>
        <dbReference type="ChEBI" id="CHEBI:136412"/>
        <dbReference type="ChEBI" id="CHEBI:157695"/>
        <dbReference type="ChEBI" id="CHEBI:167181"/>
        <dbReference type="EC" id="4.2.99.18"/>
    </reaction>
</comment>
<feature type="region of interest" description="Disordered" evidence="13">
    <location>
        <begin position="29"/>
        <end position="66"/>
    </location>
</feature>
<keyword evidence="12" id="KW-0496">Mitochondrion</keyword>
<keyword evidence="2" id="KW-0004">4Fe-4S</keyword>
<organism evidence="15 16">
    <name type="scientific">Blastocystis sp. subtype 1 (strain ATCC 50177 / NandII)</name>
    <dbReference type="NCBI Taxonomy" id="478820"/>
    <lineage>
        <taxon>Eukaryota</taxon>
        <taxon>Sar</taxon>
        <taxon>Stramenopiles</taxon>
        <taxon>Bigyra</taxon>
        <taxon>Opalozoa</taxon>
        <taxon>Opalinata</taxon>
        <taxon>Blastocystidae</taxon>
        <taxon>Blastocystis</taxon>
    </lineage>
</organism>
<dbReference type="EC" id="4.2.99.18" evidence="12"/>
<keyword evidence="6" id="KW-0408">Iron</keyword>
<evidence type="ECO:0000256" key="12">
    <source>
        <dbReference type="HAMAP-Rule" id="MF_03183"/>
    </source>
</evidence>
<dbReference type="GO" id="GO:0006285">
    <property type="term" value="P:base-excision repair, AP site formation"/>
    <property type="evidence" value="ECO:0007669"/>
    <property type="project" value="UniProtKB-UniRule"/>
</dbReference>
<dbReference type="InterPro" id="IPR011257">
    <property type="entry name" value="DNA_glycosylase"/>
</dbReference>
<dbReference type="OrthoDB" id="2099276at2759"/>
<sequence>MFFLSRVPFRRVPVCCVRSFAAMAPRKRQRKSEYFASDSQEESGNEDKKKKTKEIDSPKTSDETIPENFEREYKLIQEMRSKHDAPVDTQGAECCPDPTADPKVFRYQALIGLMLSSQTKDEVTAAAMKRLRDYGLTPQHIMETNEEDLKKLIYPVGFYVRKSGYIKRTTAILLKDYDGDIPDTIEGLVKLPGVGPKMGYLTLQVAWKKMDGIGIDVHMHRICNRLHWVNTKTPEETRVALESWLPKAYWREINPLIVGFGQQICGSKPKCKECKLKTICPSSEEKDIEDM</sequence>
<dbReference type="PANTHER" id="PTHR43286:SF1">
    <property type="entry name" value="ENDONUCLEASE III-LIKE PROTEIN 1"/>
    <property type="match status" value="1"/>
</dbReference>
<keyword evidence="4 12" id="KW-0227">DNA damage</keyword>
<evidence type="ECO:0000256" key="4">
    <source>
        <dbReference type="ARBA" id="ARBA00022763"/>
    </source>
</evidence>
<comment type="similarity">
    <text evidence="1 12">Belongs to the Nth/MutY family.</text>
</comment>
<dbReference type="SUPFAM" id="SSF48150">
    <property type="entry name" value="DNA-glycosylase"/>
    <property type="match status" value="1"/>
</dbReference>
<evidence type="ECO:0000313" key="16">
    <source>
        <dbReference type="Proteomes" id="UP000078348"/>
    </source>
</evidence>
<dbReference type="Proteomes" id="UP000078348">
    <property type="component" value="Unassembled WGS sequence"/>
</dbReference>
<dbReference type="SMART" id="SM00478">
    <property type="entry name" value="ENDO3c"/>
    <property type="match status" value="1"/>
</dbReference>
<dbReference type="InterPro" id="IPR023170">
    <property type="entry name" value="HhH_base_excis_C"/>
</dbReference>
<dbReference type="InterPro" id="IPR003265">
    <property type="entry name" value="HhH-GPD_domain"/>
</dbReference>
<accession>A0A196SED0</accession>
<evidence type="ECO:0000256" key="7">
    <source>
        <dbReference type="ARBA" id="ARBA00023014"/>
    </source>
</evidence>